<organism evidence="1 2">
    <name type="scientific">Dictyocaulus viviparus</name>
    <name type="common">Bovine lungworm</name>
    <dbReference type="NCBI Taxonomy" id="29172"/>
    <lineage>
        <taxon>Eukaryota</taxon>
        <taxon>Metazoa</taxon>
        <taxon>Ecdysozoa</taxon>
        <taxon>Nematoda</taxon>
        <taxon>Chromadorea</taxon>
        <taxon>Rhabditida</taxon>
        <taxon>Rhabditina</taxon>
        <taxon>Rhabditomorpha</taxon>
        <taxon>Strongyloidea</taxon>
        <taxon>Metastrongylidae</taxon>
        <taxon>Dictyocaulus</taxon>
    </lineage>
</organism>
<proteinExistence type="predicted"/>
<keyword evidence="2" id="KW-1185">Reference proteome</keyword>
<evidence type="ECO:0000313" key="1">
    <source>
        <dbReference type="EMBL" id="KJH43395.1"/>
    </source>
</evidence>
<dbReference type="OrthoDB" id="428342at2759"/>
<reference evidence="1 2" key="1">
    <citation type="submission" date="2013-11" db="EMBL/GenBank/DDBJ databases">
        <title>Draft genome of the bovine lungworm Dictyocaulus viviparus.</title>
        <authorList>
            <person name="Mitreva M."/>
        </authorList>
    </citation>
    <scope>NUCLEOTIDE SEQUENCE [LARGE SCALE GENOMIC DNA]</scope>
    <source>
        <strain evidence="1 2">HannoverDv2000</strain>
    </source>
</reference>
<dbReference type="EMBL" id="KN716563">
    <property type="protein sequence ID" value="KJH43395.1"/>
    <property type="molecule type" value="Genomic_DNA"/>
</dbReference>
<sequence>MLLQSEEQLEYLCKWPESSRFKSAVEERKQGVSFTMPVLKTDKLLQVPASEEAQLWEVRFQLLMSLKMYSQLIDELIPFDELDAPDLFYQYREEYGHRTGSIVSFQTRLIHAEVLRFTPFPYKAVERITRLESNVKKAALLEAMLRMVILVGDETAANKLFEDANKSSSPFLIKALRSIFLGDFVSTQEYLQRLLQPGINDDSVLNSLAICMLYTGYAVDAVEFYIKQVQVCIVRPKQFVAGTSFLFMHIPNNFSLRSVSRAEVNCNL</sequence>
<reference evidence="2" key="2">
    <citation type="journal article" date="2016" name="Sci. Rep.">
        <title>Dictyocaulus viviparus genome, variome and transcriptome elucidate lungworm biology and support future intervention.</title>
        <authorList>
            <person name="McNulty S.N."/>
            <person name="Strube C."/>
            <person name="Rosa B.A."/>
            <person name="Martin J.C."/>
            <person name="Tyagi R."/>
            <person name="Choi Y.J."/>
            <person name="Wang Q."/>
            <person name="Hallsworth Pepin K."/>
            <person name="Zhang X."/>
            <person name="Ozersky P."/>
            <person name="Wilson R.K."/>
            <person name="Sternberg P.W."/>
            <person name="Gasser R.B."/>
            <person name="Mitreva M."/>
        </authorList>
    </citation>
    <scope>NUCLEOTIDE SEQUENCE [LARGE SCALE GENOMIC DNA]</scope>
    <source>
        <strain evidence="2">HannoverDv2000</strain>
    </source>
</reference>
<dbReference type="AlphaFoldDB" id="A0A0D8XFH3"/>
<dbReference type="STRING" id="29172.A0A0D8XFH3"/>
<evidence type="ECO:0008006" key="3">
    <source>
        <dbReference type="Google" id="ProtNLM"/>
    </source>
</evidence>
<evidence type="ECO:0000313" key="2">
    <source>
        <dbReference type="Proteomes" id="UP000053766"/>
    </source>
</evidence>
<dbReference type="Proteomes" id="UP000053766">
    <property type="component" value="Unassembled WGS sequence"/>
</dbReference>
<accession>A0A0D8XFH3</accession>
<name>A0A0D8XFH3_DICVI</name>
<dbReference type="PANTHER" id="PTHR21581:SF6">
    <property type="entry name" value="TRAFFICKING PROTEIN PARTICLE COMPLEX SUBUNIT 12"/>
    <property type="match status" value="1"/>
</dbReference>
<dbReference type="GO" id="GO:0005794">
    <property type="term" value="C:Golgi apparatus"/>
    <property type="evidence" value="ECO:0007669"/>
    <property type="project" value="TreeGrafter"/>
</dbReference>
<protein>
    <recommendedName>
        <fullName evidence="3">Tetratricopeptide repeat protein</fullName>
    </recommendedName>
</protein>
<dbReference type="GO" id="GO:0030008">
    <property type="term" value="C:TRAPP complex"/>
    <property type="evidence" value="ECO:0007669"/>
    <property type="project" value="TreeGrafter"/>
</dbReference>
<gene>
    <name evidence="1" type="ORF">DICVIV_10587</name>
</gene>
<dbReference type="PANTHER" id="PTHR21581">
    <property type="entry name" value="D-ALANYL-D-ALANINE CARBOXYPEPTIDASE"/>
    <property type="match status" value="1"/>
</dbReference>